<reference evidence="2 3" key="1">
    <citation type="journal article" date="2014" name="PLoS Genet.">
        <title>Phylogenetically driven sequencing of extremely halophilic archaea reveals strategies for static and dynamic osmo-response.</title>
        <authorList>
            <person name="Becker E.A."/>
            <person name="Seitzer P.M."/>
            <person name="Tritt A."/>
            <person name="Larsen D."/>
            <person name="Krusor M."/>
            <person name="Yao A.I."/>
            <person name="Wu D."/>
            <person name="Madern D."/>
            <person name="Eisen J.A."/>
            <person name="Darling A.E."/>
            <person name="Facciotti M.T."/>
        </authorList>
    </citation>
    <scope>NUCLEOTIDE SEQUENCE [LARGE SCALE GENOMIC DNA]</scope>
    <source>
        <strain evidence="2 3">JCM 13560</strain>
    </source>
</reference>
<feature type="compositionally biased region" description="Acidic residues" evidence="1">
    <location>
        <begin position="411"/>
        <end position="429"/>
    </location>
</feature>
<comment type="caution">
    <text evidence="2">The sequence shown here is derived from an EMBL/GenBank/DDBJ whole genome shotgun (WGS) entry which is preliminary data.</text>
</comment>
<evidence type="ECO:0000313" key="3">
    <source>
        <dbReference type="Proteomes" id="UP000011575"/>
    </source>
</evidence>
<dbReference type="Gene3D" id="3.30.565.10">
    <property type="entry name" value="Histidine kinase-like ATPase, C-terminal domain"/>
    <property type="match status" value="1"/>
</dbReference>
<proteinExistence type="predicted"/>
<feature type="region of interest" description="Disordered" evidence="1">
    <location>
        <begin position="365"/>
        <end position="456"/>
    </location>
</feature>
<dbReference type="PATRIC" id="fig|1230454.4.peg.955"/>
<evidence type="ECO:0000313" key="2">
    <source>
        <dbReference type="EMBL" id="EMA68896.1"/>
    </source>
</evidence>
<keyword evidence="3" id="KW-1185">Reference proteome</keyword>
<feature type="compositionally biased region" description="Basic and acidic residues" evidence="1">
    <location>
        <begin position="381"/>
        <end position="410"/>
    </location>
</feature>
<dbReference type="SUPFAM" id="SSF55874">
    <property type="entry name" value="ATPase domain of HSP90 chaperone/DNA topoisomerase II/histidine kinase"/>
    <property type="match status" value="1"/>
</dbReference>
<evidence type="ECO:0000256" key="1">
    <source>
        <dbReference type="SAM" id="MobiDB-lite"/>
    </source>
</evidence>
<feature type="region of interest" description="Disordered" evidence="1">
    <location>
        <begin position="493"/>
        <end position="512"/>
    </location>
</feature>
<name>M0PFQ1_9EURY</name>
<accession>M0PFQ1</accession>
<dbReference type="AlphaFoldDB" id="M0PFQ1"/>
<protein>
    <recommendedName>
        <fullName evidence="4">ATP-binding protein</fullName>
    </recommendedName>
</protein>
<evidence type="ECO:0008006" key="4">
    <source>
        <dbReference type="Google" id="ProtNLM"/>
    </source>
</evidence>
<dbReference type="InterPro" id="IPR036890">
    <property type="entry name" value="HATPase_C_sf"/>
</dbReference>
<sequence>MGIETLAAIYELVDNSIDADAENIHIHVEENEVDGETYIRIAVEDDGHGISETITAEGTEYDGITYVLAFGDSYARGNDKIGKFGWGLSASATCTSLRTEVYTRTADDDDWRYTYIDLDEMDDSNDTKPPTAVKKDPDHLDLENPDTDTGTVVSFEKCDGTDPKTVRGLVSNLTSEIPRVYRDYLDGAVNITVNGKELEPTDPLFMMESAHNVGELPDKVPRVEEPYHTATVELEEEDGDETYDVEITVVMLDVEAIRSHDEWSSDWMSKQGLIERNQGFSVVRNGREIRNGLTLGGIYNKHGSKNYVRAEIRFPSELDDRFGIQTNKSRLSVKQSVKDKVDEALANAPNQIARKTEKIRKQIIAEENKQSSDTDPSPSEKAAEEAARFLKNVREQTAEEQEQTKESVEEQKEEEISEIEADEDLDEDEAEKKKKQVEKKYERQKNSNSHNVTTDTVGTGHFYEAEFRGNQVNAIVNDSHRFYEAYEQLRAGTHRGDPVSTDGGPETDTTQTEESMLIDHLLLAAARAELMMEERHEGLDDEVVSEVLYQYRSEWSEALRGFLKFMGDGSDSGGPSRRN</sequence>
<feature type="compositionally biased region" description="Basic and acidic residues" evidence="1">
    <location>
        <begin position="133"/>
        <end position="142"/>
    </location>
</feature>
<dbReference type="Pfam" id="PF13589">
    <property type="entry name" value="HATPase_c_3"/>
    <property type="match status" value="1"/>
</dbReference>
<feature type="region of interest" description="Disordered" evidence="1">
    <location>
        <begin position="121"/>
        <end position="150"/>
    </location>
</feature>
<dbReference type="EMBL" id="AOJI01000017">
    <property type="protein sequence ID" value="EMA68896.1"/>
    <property type="molecule type" value="Genomic_DNA"/>
</dbReference>
<feature type="compositionally biased region" description="Polar residues" evidence="1">
    <location>
        <begin position="446"/>
        <end position="456"/>
    </location>
</feature>
<dbReference type="Proteomes" id="UP000011575">
    <property type="component" value="Unassembled WGS sequence"/>
</dbReference>
<organism evidence="2 3">
    <name type="scientific">Halorubrum aidingense JCM 13560</name>
    <dbReference type="NCBI Taxonomy" id="1230454"/>
    <lineage>
        <taxon>Archaea</taxon>
        <taxon>Methanobacteriati</taxon>
        <taxon>Methanobacteriota</taxon>
        <taxon>Stenosarchaea group</taxon>
        <taxon>Halobacteria</taxon>
        <taxon>Halobacteriales</taxon>
        <taxon>Haloferacaceae</taxon>
        <taxon>Halorubrum</taxon>
    </lineage>
</organism>
<gene>
    <name evidence="2" type="ORF">C461_04677</name>
</gene>